<keyword evidence="3" id="KW-1185">Reference proteome</keyword>
<feature type="compositionally biased region" description="Polar residues" evidence="1">
    <location>
        <begin position="1"/>
        <end position="16"/>
    </location>
</feature>
<feature type="compositionally biased region" description="Basic and acidic residues" evidence="1">
    <location>
        <begin position="129"/>
        <end position="149"/>
    </location>
</feature>
<organism evidence="2 3">
    <name type="scientific">Amniculicola lignicola CBS 123094</name>
    <dbReference type="NCBI Taxonomy" id="1392246"/>
    <lineage>
        <taxon>Eukaryota</taxon>
        <taxon>Fungi</taxon>
        <taxon>Dikarya</taxon>
        <taxon>Ascomycota</taxon>
        <taxon>Pezizomycotina</taxon>
        <taxon>Dothideomycetes</taxon>
        <taxon>Pleosporomycetidae</taxon>
        <taxon>Pleosporales</taxon>
        <taxon>Amniculicolaceae</taxon>
        <taxon>Amniculicola</taxon>
    </lineage>
</organism>
<sequence length="149" mass="16039">MPPQPHSKTVRGTLSNPKRMAAVQTGRNPPQLCDPISLSTEKDDSIPLDSVPDFSKPADPYRQNETSSSTLEGGHAKDLPHSKTVRGTLGHSGEGAKTVNRSMLGDPVSLKAETSESEWGRGAGGEDESMQRVAEKRGEYQKEGRGSRL</sequence>
<dbReference type="OrthoDB" id="5234213at2759"/>
<gene>
    <name evidence="2" type="ORF">P154DRAFT_522329</name>
</gene>
<protein>
    <submittedName>
        <fullName evidence="2">Uncharacterized protein</fullName>
    </submittedName>
</protein>
<dbReference type="Proteomes" id="UP000799779">
    <property type="component" value="Unassembled WGS sequence"/>
</dbReference>
<evidence type="ECO:0000256" key="1">
    <source>
        <dbReference type="SAM" id="MobiDB-lite"/>
    </source>
</evidence>
<dbReference type="EMBL" id="ML977587">
    <property type="protein sequence ID" value="KAF2000732.1"/>
    <property type="molecule type" value="Genomic_DNA"/>
</dbReference>
<evidence type="ECO:0000313" key="2">
    <source>
        <dbReference type="EMBL" id="KAF2000732.1"/>
    </source>
</evidence>
<name>A0A6A5WGH9_9PLEO</name>
<accession>A0A6A5WGH9</accession>
<evidence type="ECO:0000313" key="3">
    <source>
        <dbReference type="Proteomes" id="UP000799779"/>
    </source>
</evidence>
<dbReference type="AlphaFoldDB" id="A0A6A5WGH9"/>
<feature type="region of interest" description="Disordered" evidence="1">
    <location>
        <begin position="1"/>
        <end position="149"/>
    </location>
</feature>
<proteinExistence type="predicted"/>
<reference evidence="2" key="1">
    <citation type="journal article" date="2020" name="Stud. Mycol.">
        <title>101 Dothideomycetes genomes: a test case for predicting lifestyles and emergence of pathogens.</title>
        <authorList>
            <person name="Haridas S."/>
            <person name="Albert R."/>
            <person name="Binder M."/>
            <person name="Bloem J."/>
            <person name="Labutti K."/>
            <person name="Salamov A."/>
            <person name="Andreopoulos B."/>
            <person name="Baker S."/>
            <person name="Barry K."/>
            <person name="Bills G."/>
            <person name="Bluhm B."/>
            <person name="Cannon C."/>
            <person name="Castanera R."/>
            <person name="Culley D."/>
            <person name="Daum C."/>
            <person name="Ezra D."/>
            <person name="Gonzalez J."/>
            <person name="Henrissat B."/>
            <person name="Kuo A."/>
            <person name="Liang C."/>
            <person name="Lipzen A."/>
            <person name="Lutzoni F."/>
            <person name="Magnuson J."/>
            <person name="Mondo S."/>
            <person name="Nolan M."/>
            <person name="Ohm R."/>
            <person name="Pangilinan J."/>
            <person name="Park H.-J."/>
            <person name="Ramirez L."/>
            <person name="Alfaro M."/>
            <person name="Sun H."/>
            <person name="Tritt A."/>
            <person name="Yoshinaga Y."/>
            <person name="Zwiers L.-H."/>
            <person name="Turgeon B."/>
            <person name="Goodwin S."/>
            <person name="Spatafora J."/>
            <person name="Crous P."/>
            <person name="Grigoriev I."/>
        </authorList>
    </citation>
    <scope>NUCLEOTIDE SEQUENCE</scope>
    <source>
        <strain evidence="2">CBS 123094</strain>
    </source>
</reference>